<evidence type="ECO:0000313" key="3">
    <source>
        <dbReference type="Proteomes" id="UP000030672"/>
    </source>
</evidence>
<dbReference type="HOGENOM" id="CLU_1703859_0_0_1"/>
<dbReference type="RefSeq" id="XP_040881566.1">
    <property type="nucleotide sequence ID" value="XM_041024378.1"/>
</dbReference>
<feature type="compositionally biased region" description="Basic residues" evidence="1">
    <location>
        <begin position="94"/>
        <end position="105"/>
    </location>
</feature>
<feature type="region of interest" description="Disordered" evidence="1">
    <location>
        <begin position="1"/>
        <end position="154"/>
    </location>
</feature>
<dbReference type="Proteomes" id="UP000030672">
    <property type="component" value="Unassembled WGS sequence"/>
</dbReference>
<evidence type="ECO:0000256" key="1">
    <source>
        <dbReference type="SAM" id="MobiDB-lite"/>
    </source>
</evidence>
<feature type="compositionally biased region" description="Pro residues" evidence="1">
    <location>
        <begin position="140"/>
        <end position="154"/>
    </location>
</feature>
<sequence length="154" mass="17601">MAAKEASDWQKRRSTGRRARSWKKRTSGQKQVFGLGGCERKGQQRLDDEIRADHDSEGAKLGSGCTAQSKAQRSRVRLAETERELEDRFDVRQTRRAPRRPRRRASERSAPPSHKPNHHTRRCLSGQRRPKPVPTCYAQPPSPHKPPMPMSTLS</sequence>
<accession>A0A074VVQ4</accession>
<reference evidence="2 3" key="1">
    <citation type="journal article" date="2014" name="BMC Genomics">
        <title>Genome sequencing of four Aureobasidium pullulans varieties: biotechnological potential, stress tolerance, and description of new species.</title>
        <authorList>
            <person name="Gostin Ar C."/>
            <person name="Ohm R.A."/>
            <person name="Kogej T."/>
            <person name="Sonjak S."/>
            <person name="Turk M."/>
            <person name="Zajc J."/>
            <person name="Zalar P."/>
            <person name="Grube M."/>
            <person name="Sun H."/>
            <person name="Han J."/>
            <person name="Sharma A."/>
            <person name="Chiniquy J."/>
            <person name="Ngan C.Y."/>
            <person name="Lipzen A."/>
            <person name="Barry K."/>
            <person name="Grigoriev I.V."/>
            <person name="Gunde-Cimerman N."/>
        </authorList>
    </citation>
    <scope>NUCLEOTIDE SEQUENCE [LARGE SCALE GENOMIC DNA]</scope>
    <source>
        <strain evidence="2 3">CBS 110374</strain>
    </source>
</reference>
<protein>
    <submittedName>
        <fullName evidence="2">Uncharacterized protein</fullName>
    </submittedName>
</protein>
<evidence type="ECO:0000313" key="2">
    <source>
        <dbReference type="EMBL" id="KEQ64543.1"/>
    </source>
</evidence>
<gene>
    <name evidence="2" type="ORF">M437DRAFT_64192</name>
</gene>
<feature type="compositionally biased region" description="Basic residues" evidence="1">
    <location>
        <begin position="12"/>
        <end position="27"/>
    </location>
</feature>
<feature type="compositionally biased region" description="Basic and acidic residues" evidence="1">
    <location>
        <begin position="1"/>
        <end position="11"/>
    </location>
</feature>
<dbReference type="GeneID" id="63917751"/>
<feature type="compositionally biased region" description="Basic and acidic residues" evidence="1">
    <location>
        <begin position="77"/>
        <end position="93"/>
    </location>
</feature>
<dbReference type="EMBL" id="KL584828">
    <property type="protein sequence ID" value="KEQ64543.1"/>
    <property type="molecule type" value="Genomic_DNA"/>
</dbReference>
<dbReference type="AlphaFoldDB" id="A0A074VVQ4"/>
<organism evidence="2 3">
    <name type="scientific">Aureobasidium melanogenum (strain CBS 110374)</name>
    <name type="common">Aureobasidium pullulans var. melanogenum</name>
    <dbReference type="NCBI Taxonomy" id="1043003"/>
    <lineage>
        <taxon>Eukaryota</taxon>
        <taxon>Fungi</taxon>
        <taxon>Dikarya</taxon>
        <taxon>Ascomycota</taxon>
        <taxon>Pezizomycotina</taxon>
        <taxon>Dothideomycetes</taxon>
        <taxon>Dothideomycetidae</taxon>
        <taxon>Dothideales</taxon>
        <taxon>Saccotheciaceae</taxon>
        <taxon>Aureobasidium</taxon>
    </lineage>
</organism>
<proteinExistence type="predicted"/>
<feature type="compositionally biased region" description="Basic and acidic residues" evidence="1">
    <location>
        <begin position="38"/>
        <end position="58"/>
    </location>
</feature>
<name>A0A074VVQ4_AURM1</name>
<keyword evidence="3" id="KW-1185">Reference proteome</keyword>